<protein>
    <submittedName>
        <fullName evidence="1">Uncharacterized protein</fullName>
    </submittedName>
</protein>
<name>D3V178_XENBS</name>
<gene>
    <name evidence="1" type="ordered locus">XBJ1_2225</name>
</gene>
<dbReference type="HOGENOM" id="CLU_3142338_0_0_6"/>
<organism evidence="1 2">
    <name type="scientific">Xenorhabdus bovienii (strain SS-2004)</name>
    <name type="common">Xenorhabdus nematophila subsp. bovienii</name>
    <dbReference type="NCBI Taxonomy" id="406818"/>
    <lineage>
        <taxon>Bacteria</taxon>
        <taxon>Pseudomonadati</taxon>
        <taxon>Pseudomonadota</taxon>
        <taxon>Gammaproteobacteria</taxon>
        <taxon>Enterobacterales</taxon>
        <taxon>Morganellaceae</taxon>
        <taxon>Xenorhabdus</taxon>
    </lineage>
</organism>
<evidence type="ECO:0000313" key="2">
    <source>
        <dbReference type="Proteomes" id="UP000002045"/>
    </source>
</evidence>
<evidence type="ECO:0000313" key="1">
    <source>
        <dbReference type="EMBL" id="CBJ81351.1"/>
    </source>
</evidence>
<dbReference type="Proteomes" id="UP000002045">
    <property type="component" value="Chromosome"/>
</dbReference>
<dbReference type="KEGG" id="xbo:XBJ1_2225"/>
<dbReference type="AlphaFoldDB" id="D3V178"/>
<dbReference type="EMBL" id="FN667741">
    <property type="protein sequence ID" value="CBJ81351.1"/>
    <property type="molecule type" value="Genomic_DNA"/>
</dbReference>
<reference evidence="1" key="1">
    <citation type="journal article" date="2011" name="PLoS ONE">
        <title>The entomopathogenic bacterial endosymbionts xenorhabdus and photorhabdus: convergent lifestyles from divergent genomes.</title>
        <authorList>
            <person name="Chaston J.M."/>
            <person name="Suen G."/>
            <person name="Tucker S.L."/>
            <person name="Andersen A.W."/>
            <person name="Bhasin A."/>
            <person name="Bode E."/>
            <person name="Bode H.B."/>
            <person name="Brachmann A.O."/>
            <person name="Cowles C.E."/>
            <person name="Cowles K.N."/>
            <person name="Darby C."/>
            <person name="de Leon L."/>
            <person name="Drace K."/>
            <person name="Du Z."/>
            <person name="Givaudan A."/>
            <person name="Herbert Tran E.E."/>
            <person name="Jewell K.A."/>
            <person name="Knack J.J."/>
            <person name="Krasomil-Osterfeld K.C."/>
            <person name="Kukor R."/>
            <person name="Lanois A."/>
            <person name="Latreille P."/>
            <person name="Leimgruber N.K."/>
            <person name="Lipke C.M."/>
            <person name="Liu R."/>
            <person name="Lu X."/>
            <person name="Martens E.C."/>
            <person name="Marri P.R."/>
            <person name="Medigue C."/>
            <person name="Menard M.L."/>
            <person name="Miller N.M."/>
            <person name="Morales-Soto N."/>
            <person name="Norton S."/>
            <person name="Ogier J.C."/>
            <person name="Orchard S.S."/>
            <person name="Park D."/>
            <person name="Park Y."/>
            <person name="Qurollo B.A."/>
            <person name="Sugar D.R."/>
            <person name="Richards G.R."/>
            <person name="Rouy Z."/>
            <person name="Slominski B."/>
            <person name="Slominski K."/>
            <person name="Snyder H."/>
            <person name="Tjaden B.C."/>
            <person name="van der Hoeven R."/>
            <person name="Welch R.D."/>
            <person name="Wheeler C."/>
            <person name="Xiang B."/>
            <person name="Barbazuk B."/>
            <person name="Gaudriault S."/>
            <person name="Goodner B."/>
            <person name="Slater S.C."/>
            <person name="Forst S."/>
            <person name="Goldman B.S."/>
            <person name="Goodrich-Blair H."/>
        </authorList>
    </citation>
    <scope>NUCLEOTIDE SEQUENCE [LARGE SCALE GENOMIC DNA]</scope>
    <source>
        <strain evidence="1">SS-2004</strain>
    </source>
</reference>
<proteinExistence type="predicted"/>
<sequence length="49" mass="5623">MYLYGIKNHYHIFNFYIANLDYQFFALHVKLNANNAAEQSTTEGPAGVL</sequence>
<accession>D3V178</accession>